<feature type="transmembrane region" description="Helical" evidence="7">
    <location>
        <begin position="588"/>
        <end position="607"/>
    </location>
</feature>
<comment type="similarity">
    <text evidence="2">Belongs to the major facilitator superfamily. Sugar transporter (TC 2.A.1.1) family.</text>
</comment>
<evidence type="ECO:0000256" key="1">
    <source>
        <dbReference type="ARBA" id="ARBA00004141"/>
    </source>
</evidence>
<feature type="transmembrane region" description="Helical" evidence="7">
    <location>
        <begin position="367"/>
        <end position="386"/>
    </location>
</feature>
<dbReference type="GO" id="GO:0016020">
    <property type="term" value="C:membrane"/>
    <property type="evidence" value="ECO:0007669"/>
    <property type="project" value="UniProtKB-SubCell"/>
</dbReference>
<dbReference type="Pfam" id="PF16010">
    <property type="entry name" value="CDH-cyt"/>
    <property type="match status" value="1"/>
</dbReference>
<dbReference type="InterPro" id="IPR036259">
    <property type="entry name" value="MFS_trans_sf"/>
</dbReference>
<dbReference type="EMBL" id="MU854398">
    <property type="protein sequence ID" value="KAK4039525.1"/>
    <property type="molecule type" value="Genomic_DNA"/>
</dbReference>
<dbReference type="NCBIfam" id="TIGR00879">
    <property type="entry name" value="SP"/>
    <property type="match status" value="1"/>
</dbReference>
<dbReference type="InterPro" id="IPR015920">
    <property type="entry name" value="Cellobiose_DH-like_cyt"/>
</dbReference>
<dbReference type="Gene3D" id="1.20.1250.20">
    <property type="entry name" value="MFS general substrate transporter like domains"/>
    <property type="match status" value="1"/>
</dbReference>
<gene>
    <name evidence="9" type="ORF">C8A01DRAFT_47013</name>
</gene>
<evidence type="ECO:0000259" key="8">
    <source>
        <dbReference type="PROSITE" id="PS50850"/>
    </source>
</evidence>
<feature type="transmembrane region" description="Helical" evidence="7">
    <location>
        <begin position="619"/>
        <end position="637"/>
    </location>
</feature>
<dbReference type="PROSITE" id="PS50850">
    <property type="entry name" value="MFS"/>
    <property type="match status" value="1"/>
</dbReference>
<proteinExistence type="inferred from homology"/>
<organism evidence="9 10">
    <name type="scientific">Parachaetomium inaequale</name>
    <dbReference type="NCBI Taxonomy" id="2588326"/>
    <lineage>
        <taxon>Eukaryota</taxon>
        <taxon>Fungi</taxon>
        <taxon>Dikarya</taxon>
        <taxon>Ascomycota</taxon>
        <taxon>Pezizomycotina</taxon>
        <taxon>Sordariomycetes</taxon>
        <taxon>Sordariomycetidae</taxon>
        <taxon>Sordariales</taxon>
        <taxon>Chaetomiaceae</taxon>
        <taxon>Parachaetomium</taxon>
    </lineage>
</organism>
<dbReference type="CDD" id="cd09630">
    <property type="entry name" value="CDH_like_cytochrome"/>
    <property type="match status" value="1"/>
</dbReference>
<evidence type="ECO:0000256" key="5">
    <source>
        <dbReference type="ARBA" id="ARBA00022989"/>
    </source>
</evidence>
<dbReference type="InterPro" id="IPR003663">
    <property type="entry name" value="Sugar/inositol_transpt"/>
</dbReference>
<dbReference type="FunFam" id="1.20.1250.20:FF:000134">
    <property type="entry name" value="MFS sugar transporter protein"/>
    <property type="match status" value="1"/>
</dbReference>
<dbReference type="GO" id="GO:0005351">
    <property type="term" value="F:carbohydrate:proton symporter activity"/>
    <property type="evidence" value="ECO:0007669"/>
    <property type="project" value="TreeGrafter"/>
</dbReference>
<dbReference type="PRINTS" id="PR00171">
    <property type="entry name" value="SUGRTRNSPORT"/>
</dbReference>
<dbReference type="PANTHER" id="PTHR48022:SF14">
    <property type="entry name" value="MAJOR FACILITATOR SUPERFAMILY (MFS) PROFILE DOMAIN-CONTAINING PROTEIN-RELATED"/>
    <property type="match status" value="1"/>
</dbReference>
<comment type="caution">
    <text evidence="9">The sequence shown here is derived from an EMBL/GenBank/DDBJ whole genome shotgun (WGS) entry which is preliminary data.</text>
</comment>
<dbReference type="Gene3D" id="2.60.40.1210">
    <property type="entry name" value="Cellobiose dehydrogenase, cytochrome domain"/>
    <property type="match status" value="1"/>
</dbReference>
<comment type="subcellular location">
    <subcellularLocation>
        <location evidence="1">Membrane</location>
        <topology evidence="1">Multi-pass membrane protein</topology>
    </subcellularLocation>
</comment>
<evidence type="ECO:0000256" key="6">
    <source>
        <dbReference type="ARBA" id="ARBA00023136"/>
    </source>
</evidence>
<reference evidence="10" key="1">
    <citation type="journal article" date="2023" name="Mol. Phylogenet. Evol.">
        <title>Genome-scale phylogeny and comparative genomics of the fungal order Sordariales.</title>
        <authorList>
            <person name="Hensen N."/>
            <person name="Bonometti L."/>
            <person name="Westerberg I."/>
            <person name="Brannstrom I.O."/>
            <person name="Guillou S."/>
            <person name="Cros-Aarteil S."/>
            <person name="Calhoun S."/>
            <person name="Haridas S."/>
            <person name="Kuo A."/>
            <person name="Mondo S."/>
            <person name="Pangilinan J."/>
            <person name="Riley R."/>
            <person name="LaButti K."/>
            <person name="Andreopoulos B."/>
            <person name="Lipzen A."/>
            <person name="Chen C."/>
            <person name="Yan M."/>
            <person name="Daum C."/>
            <person name="Ng V."/>
            <person name="Clum A."/>
            <person name="Steindorff A."/>
            <person name="Ohm R.A."/>
            <person name="Martin F."/>
            <person name="Silar P."/>
            <person name="Natvig D.O."/>
            <person name="Lalanne C."/>
            <person name="Gautier V."/>
            <person name="Ament-Velasquez S.L."/>
            <person name="Kruys A."/>
            <person name="Hutchinson M.I."/>
            <person name="Powell A.J."/>
            <person name="Barry K."/>
            <person name="Miller A.N."/>
            <person name="Grigoriev I.V."/>
            <person name="Debuchy R."/>
            <person name="Gladieux P."/>
            <person name="Hiltunen Thoren M."/>
            <person name="Johannesson H."/>
        </authorList>
    </citation>
    <scope>NUCLEOTIDE SEQUENCE [LARGE SCALE GENOMIC DNA]</scope>
    <source>
        <strain evidence="10">CBS 284.82</strain>
    </source>
</reference>
<feature type="transmembrane region" description="Helical" evidence="7">
    <location>
        <begin position="330"/>
        <end position="355"/>
    </location>
</feature>
<dbReference type="InterPro" id="IPR020846">
    <property type="entry name" value="MFS_dom"/>
</dbReference>
<keyword evidence="4 7" id="KW-0812">Transmembrane</keyword>
<keyword evidence="5 7" id="KW-1133">Transmembrane helix</keyword>
<feature type="transmembrane region" description="Helical" evidence="7">
    <location>
        <begin position="239"/>
        <end position="256"/>
    </location>
</feature>
<feature type="transmembrane region" description="Helical" evidence="7">
    <location>
        <begin position="518"/>
        <end position="537"/>
    </location>
</feature>
<dbReference type="InterPro" id="IPR050360">
    <property type="entry name" value="MFS_Sugar_Transporters"/>
</dbReference>
<dbReference type="Pfam" id="PF00083">
    <property type="entry name" value="Sugar_tr"/>
    <property type="match status" value="1"/>
</dbReference>
<sequence length="675" mass="73330">MHLHSIARAAALLGLARRQFEPDSSVFQDTETGLTFASYTSDRGITFRVAIPDPVPENKVFDMVLQIVSPKDVGWAGWAWGGHMTYNPLAVAWANGTDGVALSSRIAYGYFSPPDNPDAQHTVLKTGTHVNTTHWQVTAKCTGCSRWGDDDMGYTELDPASQITMAYAYSNAPVDTPADAASSFGIHDSLGHPIYDLAVAKNADFAAKHSRYNVGVLASVLVHPGFKEVLHEPDAPRNGLITAIYYLGSWLSYMLFAHPAADKLGRRYAALTGMSVICLGQALQTGAFGSHALGMVIAGRIVAGTGTAIISTSVPLYQSEIAPPRQRGRYVVMNHVGFVAGLATGFWVGYAMTFWDDNRGKSVGWRYSLGSSFVPAFLFIVALPFMRESPRWLVEHGKLEEALETLQFYREGYYTSDEVQTELSEIESSVAVFRTSGLTWISLFSDRSLFARMWRAALLQFLAQMCGATAMKYYLPALFQALGFSHRVSLLAGGIESTLKTGCTVIEMLIIDKVGRRLTLTAGAIVMAFALLINGALPLAYPNNVNRAANYTCVVFIFIYALGYSMGFGPAAWVYGAEIFPTAVRARGLSLAASCGAAGAIVVAQIWPVGIATLGSKIYFFFMAINVISVPIIYLLYPETKGRPLEDMDVLFGRSPGISTEDLLTDPESVDQARI</sequence>
<feature type="domain" description="Major facilitator superfamily (MFS) profile" evidence="8">
    <location>
        <begin position="199"/>
        <end position="641"/>
    </location>
</feature>
<name>A0AAN6PGE3_9PEZI</name>
<dbReference type="PANTHER" id="PTHR48022">
    <property type="entry name" value="PLASTIDIC GLUCOSE TRANSPORTER 4"/>
    <property type="match status" value="1"/>
</dbReference>
<evidence type="ECO:0000256" key="7">
    <source>
        <dbReference type="SAM" id="Phobius"/>
    </source>
</evidence>
<dbReference type="Proteomes" id="UP001303115">
    <property type="component" value="Unassembled WGS sequence"/>
</dbReference>
<evidence type="ECO:0000313" key="9">
    <source>
        <dbReference type="EMBL" id="KAK4039525.1"/>
    </source>
</evidence>
<feature type="transmembrane region" description="Helical" evidence="7">
    <location>
        <begin position="268"/>
        <end position="287"/>
    </location>
</feature>
<keyword evidence="10" id="KW-1185">Reference proteome</keyword>
<evidence type="ECO:0000313" key="10">
    <source>
        <dbReference type="Proteomes" id="UP001303115"/>
    </source>
</evidence>
<dbReference type="SUPFAM" id="SSF103473">
    <property type="entry name" value="MFS general substrate transporter"/>
    <property type="match status" value="1"/>
</dbReference>
<accession>A0AAN6PGE3</accession>
<evidence type="ECO:0000256" key="2">
    <source>
        <dbReference type="ARBA" id="ARBA00010992"/>
    </source>
</evidence>
<protein>
    <recommendedName>
        <fullName evidence="8">Major facilitator superfamily (MFS) profile domain-containing protein</fullName>
    </recommendedName>
</protein>
<evidence type="ECO:0000256" key="4">
    <source>
        <dbReference type="ARBA" id="ARBA00022692"/>
    </source>
</evidence>
<feature type="transmembrane region" description="Helical" evidence="7">
    <location>
        <begin position="549"/>
        <end position="576"/>
    </location>
</feature>
<dbReference type="SUPFAM" id="SSF49344">
    <property type="entry name" value="CBD9-like"/>
    <property type="match status" value="1"/>
</dbReference>
<dbReference type="InterPro" id="IPR005828">
    <property type="entry name" value="MFS_sugar_transport-like"/>
</dbReference>
<keyword evidence="3" id="KW-0813">Transport</keyword>
<feature type="transmembrane region" description="Helical" evidence="7">
    <location>
        <begin position="293"/>
        <end position="318"/>
    </location>
</feature>
<dbReference type="AlphaFoldDB" id="A0AAN6PGE3"/>
<evidence type="ECO:0000256" key="3">
    <source>
        <dbReference type="ARBA" id="ARBA00022448"/>
    </source>
</evidence>
<keyword evidence="6 7" id="KW-0472">Membrane</keyword>